<proteinExistence type="predicted"/>
<keyword evidence="2" id="KW-1185">Reference proteome</keyword>
<evidence type="ECO:0000313" key="2">
    <source>
        <dbReference type="Proteomes" id="UP000801492"/>
    </source>
</evidence>
<protein>
    <submittedName>
        <fullName evidence="1">Uncharacterized protein</fullName>
    </submittedName>
</protein>
<dbReference type="AlphaFoldDB" id="A0A8K0D9J6"/>
<reference evidence="1" key="1">
    <citation type="submission" date="2019-08" db="EMBL/GenBank/DDBJ databases">
        <title>The genome of the North American firefly Photinus pyralis.</title>
        <authorList>
            <consortium name="Photinus pyralis genome working group"/>
            <person name="Fallon T.R."/>
            <person name="Sander Lower S.E."/>
            <person name="Weng J.-K."/>
        </authorList>
    </citation>
    <scope>NUCLEOTIDE SEQUENCE</scope>
    <source>
        <strain evidence="1">TRF0915ILg1</strain>
        <tissue evidence="1">Whole body</tissue>
    </source>
</reference>
<comment type="caution">
    <text evidence="1">The sequence shown here is derived from an EMBL/GenBank/DDBJ whole genome shotgun (WGS) entry which is preliminary data.</text>
</comment>
<dbReference type="OrthoDB" id="8185396at2759"/>
<dbReference type="Proteomes" id="UP000801492">
    <property type="component" value="Unassembled WGS sequence"/>
</dbReference>
<sequence length="152" mass="17168">MIIFFSLIPGYVLLSAINAVLVAKLAIFTIELPFKSIEDVQIQRRLSLCLRSNSFVYNNFTNLINGDKVTMPKWKGILNGPGCLDINNQSNLAQIICKKGVVILENRVVMATVIQNFQIKCDISFLNQRYFSKGNSYLVYRGFKGIEPIETV</sequence>
<dbReference type="EMBL" id="VTPC01002529">
    <property type="protein sequence ID" value="KAF2899906.1"/>
    <property type="molecule type" value="Genomic_DNA"/>
</dbReference>
<organism evidence="1 2">
    <name type="scientific">Ignelater luminosus</name>
    <name type="common">Cucubano</name>
    <name type="synonym">Pyrophorus luminosus</name>
    <dbReference type="NCBI Taxonomy" id="2038154"/>
    <lineage>
        <taxon>Eukaryota</taxon>
        <taxon>Metazoa</taxon>
        <taxon>Ecdysozoa</taxon>
        <taxon>Arthropoda</taxon>
        <taxon>Hexapoda</taxon>
        <taxon>Insecta</taxon>
        <taxon>Pterygota</taxon>
        <taxon>Neoptera</taxon>
        <taxon>Endopterygota</taxon>
        <taxon>Coleoptera</taxon>
        <taxon>Polyphaga</taxon>
        <taxon>Elateriformia</taxon>
        <taxon>Elateroidea</taxon>
        <taxon>Elateridae</taxon>
        <taxon>Agrypninae</taxon>
        <taxon>Pyrophorini</taxon>
        <taxon>Ignelater</taxon>
    </lineage>
</organism>
<name>A0A8K0D9J6_IGNLU</name>
<gene>
    <name evidence="1" type="ORF">ILUMI_06280</name>
</gene>
<evidence type="ECO:0000313" key="1">
    <source>
        <dbReference type="EMBL" id="KAF2899906.1"/>
    </source>
</evidence>
<accession>A0A8K0D9J6</accession>